<dbReference type="SUPFAM" id="SSF51556">
    <property type="entry name" value="Metallo-dependent hydrolases"/>
    <property type="match status" value="1"/>
</dbReference>
<gene>
    <name evidence="1" type="ORF">GQ588_06320</name>
</gene>
<reference evidence="1 2" key="1">
    <citation type="submission" date="2019-12" db="EMBL/GenBank/DDBJ databases">
        <title>Sequence classification of anaerobic respiratory reductive dehalogenases: First we see many, then we see few.</title>
        <authorList>
            <person name="Molenda O."/>
            <person name="Puentes Jacome L.A."/>
            <person name="Cao X."/>
            <person name="Nesbo C.L."/>
            <person name="Tang S."/>
            <person name="Morson N."/>
            <person name="Patron J."/>
            <person name="Lomheim L."/>
            <person name="Wishart D.S."/>
            <person name="Edwards E.A."/>
        </authorList>
    </citation>
    <scope>NUCLEOTIDE SEQUENCE [LARGE SCALE GENOMIC DNA]</scope>
    <source>
        <strain evidence="1 2">12DCA</strain>
    </source>
</reference>
<dbReference type="InterPro" id="IPR032466">
    <property type="entry name" value="Metal_Hydrolase"/>
</dbReference>
<dbReference type="GO" id="GO:0070573">
    <property type="term" value="F:metallodipeptidase activity"/>
    <property type="evidence" value="ECO:0007669"/>
    <property type="project" value="InterPro"/>
</dbReference>
<evidence type="ECO:0000313" key="1">
    <source>
        <dbReference type="EMBL" id="QHA00277.1"/>
    </source>
</evidence>
<dbReference type="Gene3D" id="3.20.20.140">
    <property type="entry name" value="Metal-dependent hydrolases"/>
    <property type="match status" value="1"/>
</dbReference>
<accession>A0A857DHA7</accession>
<dbReference type="Proteomes" id="UP000430508">
    <property type="component" value="Chromosome"/>
</dbReference>
<dbReference type="PROSITE" id="PS51365">
    <property type="entry name" value="RENAL_DIPEPTIDASE_2"/>
    <property type="match status" value="1"/>
</dbReference>
<dbReference type="RefSeq" id="WP_019226688.1">
    <property type="nucleotide sequence ID" value="NZ_CP046996.1"/>
</dbReference>
<dbReference type="AlphaFoldDB" id="A0A857DHA7"/>
<dbReference type="CDD" id="cd01301">
    <property type="entry name" value="rDP_like"/>
    <property type="match status" value="1"/>
</dbReference>
<sequence>MKNIWIADGHCDSIGDYAAGKRNLKETAKFGHWDLTRAKQANLGLQFLAAYIESEYKPFQAAWRGLELLEAALRFIDHNSSEVFLVRTQEDAAQLGRTNKLGLLINIEGGEILGENIFMLDLIFRLGVRSIGLTWNERNAIGNGVGESEGSGGLSSFGFQVIERMNQLGMVIDVSHLNEAGFWDVLRHSERPVIASHSCAKALCGHRRNLTDHQLRALGDKKGLVGVNFCEDFLSDTGKATIDDVVRHICHIAEVAGVDAVGFGSDFDGIETTPEGLENVGTFPYLVEKLSQCGFNQNEIARICYGNYVRFLSDVLM</sequence>
<name>A0A857DHA7_9FIRM</name>
<organism evidence="1 2">
    <name type="scientific">Dehalobacter restrictus</name>
    <dbReference type="NCBI Taxonomy" id="55583"/>
    <lineage>
        <taxon>Bacteria</taxon>
        <taxon>Bacillati</taxon>
        <taxon>Bacillota</taxon>
        <taxon>Clostridia</taxon>
        <taxon>Eubacteriales</taxon>
        <taxon>Desulfitobacteriaceae</taxon>
        <taxon>Dehalobacter</taxon>
    </lineage>
</organism>
<dbReference type="PANTHER" id="PTHR10443">
    <property type="entry name" value="MICROSOMAL DIPEPTIDASE"/>
    <property type="match status" value="1"/>
</dbReference>
<evidence type="ECO:0000313" key="2">
    <source>
        <dbReference type="Proteomes" id="UP000430508"/>
    </source>
</evidence>
<proteinExistence type="predicted"/>
<dbReference type="EMBL" id="CP046996">
    <property type="protein sequence ID" value="QHA00277.1"/>
    <property type="molecule type" value="Genomic_DNA"/>
</dbReference>
<protein>
    <submittedName>
        <fullName evidence="1">Membrane dipeptidase</fullName>
    </submittedName>
</protein>
<dbReference type="PANTHER" id="PTHR10443:SF12">
    <property type="entry name" value="DIPEPTIDASE"/>
    <property type="match status" value="1"/>
</dbReference>
<dbReference type="InterPro" id="IPR008257">
    <property type="entry name" value="Pept_M19"/>
</dbReference>
<dbReference type="Pfam" id="PF01244">
    <property type="entry name" value="Peptidase_M19"/>
    <property type="match status" value="1"/>
</dbReference>
<dbReference type="GO" id="GO:0006508">
    <property type="term" value="P:proteolysis"/>
    <property type="evidence" value="ECO:0007669"/>
    <property type="project" value="InterPro"/>
</dbReference>